<accession>A0A9D4QEC4</accession>
<sequence>MCLDRFDFVVKQLKQMLHMNGFCTRMCALKCELRPTYGQYGQEYLHLLWRNCLLASFVTASGSVGGAKSAHTLPSFTSVTESSEYSHLIWISK</sequence>
<dbReference type="AlphaFoldDB" id="A0A9D4QEC4"/>
<dbReference type="EMBL" id="JABSTV010001246">
    <property type="protein sequence ID" value="KAH7976880.1"/>
    <property type="molecule type" value="Genomic_DNA"/>
</dbReference>
<protein>
    <submittedName>
        <fullName evidence="1">Uncharacterized protein</fullName>
    </submittedName>
</protein>
<organism evidence="1 2">
    <name type="scientific">Rhipicephalus sanguineus</name>
    <name type="common">Brown dog tick</name>
    <name type="synonym">Ixodes sanguineus</name>
    <dbReference type="NCBI Taxonomy" id="34632"/>
    <lineage>
        <taxon>Eukaryota</taxon>
        <taxon>Metazoa</taxon>
        <taxon>Ecdysozoa</taxon>
        <taxon>Arthropoda</taxon>
        <taxon>Chelicerata</taxon>
        <taxon>Arachnida</taxon>
        <taxon>Acari</taxon>
        <taxon>Parasitiformes</taxon>
        <taxon>Ixodida</taxon>
        <taxon>Ixodoidea</taxon>
        <taxon>Ixodidae</taxon>
        <taxon>Rhipicephalinae</taxon>
        <taxon>Rhipicephalus</taxon>
        <taxon>Rhipicephalus</taxon>
    </lineage>
</organism>
<name>A0A9D4QEC4_RHISA</name>
<comment type="caution">
    <text evidence="1">The sequence shown here is derived from an EMBL/GenBank/DDBJ whole genome shotgun (WGS) entry which is preliminary data.</text>
</comment>
<keyword evidence="2" id="KW-1185">Reference proteome</keyword>
<gene>
    <name evidence="1" type="ORF">HPB52_020863</name>
</gene>
<evidence type="ECO:0000313" key="2">
    <source>
        <dbReference type="Proteomes" id="UP000821837"/>
    </source>
</evidence>
<proteinExistence type="predicted"/>
<dbReference type="Proteomes" id="UP000821837">
    <property type="component" value="Chromosome 10"/>
</dbReference>
<reference evidence="1" key="1">
    <citation type="journal article" date="2020" name="Cell">
        <title>Large-Scale Comparative Analyses of Tick Genomes Elucidate Their Genetic Diversity and Vector Capacities.</title>
        <authorList>
            <consortium name="Tick Genome and Microbiome Consortium (TIGMIC)"/>
            <person name="Jia N."/>
            <person name="Wang J."/>
            <person name="Shi W."/>
            <person name="Du L."/>
            <person name="Sun Y."/>
            <person name="Zhan W."/>
            <person name="Jiang J.F."/>
            <person name="Wang Q."/>
            <person name="Zhang B."/>
            <person name="Ji P."/>
            <person name="Bell-Sakyi L."/>
            <person name="Cui X.M."/>
            <person name="Yuan T.T."/>
            <person name="Jiang B.G."/>
            <person name="Yang W.F."/>
            <person name="Lam T.T."/>
            <person name="Chang Q.C."/>
            <person name="Ding S.J."/>
            <person name="Wang X.J."/>
            <person name="Zhu J.G."/>
            <person name="Ruan X.D."/>
            <person name="Zhao L."/>
            <person name="Wei J.T."/>
            <person name="Ye R.Z."/>
            <person name="Que T.C."/>
            <person name="Du C.H."/>
            <person name="Zhou Y.H."/>
            <person name="Cheng J.X."/>
            <person name="Dai P.F."/>
            <person name="Guo W.B."/>
            <person name="Han X.H."/>
            <person name="Huang E.J."/>
            <person name="Li L.F."/>
            <person name="Wei W."/>
            <person name="Gao Y.C."/>
            <person name="Liu J.Z."/>
            <person name="Shao H.Z."/>
            <person name="Wang X."/>
            <person name="Wang C.C."/>
            <person name="Yang T.C."/>
            <person name="Huo Q.B."/>
            <person name="Li W."/>
            <person name="Chen H.Y."/>
            <person name="Chen S.E."/>
            <person name="Zhou L.G."/>
            <person name="Ni X.B."/>
            <person name="Tian J.H."/>
            <person name="Sheng Y."/>
            <person name="Liu T."/>
            <person name="Pan Y.S."/>
            <person name="Xia L.Y."/>
            <person name="Li J."/>
            <person name="Zhao F."/>
            <person name="Cao W.C."/>
        </authorList>
    </citation>
    <scope>NUCLEOTIDE SEQUENCE</scope>
    <source>
        <strain evidence="1">Rsan-2018</strain>
    </source>
</reference>
<reference evidence="1" key="2">
    <citation type="submission" date="2021-09" db="EMBL/GenBank/DDBJ databases">
        <authorList>
            <person name="Jia N."/>
            <person name="Wang J."/>
            <person name="Shi W."/>
            <person name="Du L."/>
            <person name="Sun Y."/>
            <person name="Zhan W."/>
            <person name="Jiang J."/>
            <person name="Wang Q."/>
            <person name="Zhang B."/>
            <person name="Ji P."/>
            <person name="Sakyi L.B."/>
            <person name="Cui X."/>
            <person name="Yuan T."/>
            <person name="Jiang B."/>
            <person name="Yang W."/>
            <person name="Lam T.T.-Y."/>
            <person name="Chang Q."/>
            <person name="Ding S."/>
            <person name="Wang X."/>
            <person name="Zhu J."/>
            <person name="Ruan X."/>
            <person name="Zhao L."/>
            <person name="Wei J."/>
            <person name="Que T."/>
            <person name="Du C."/>
            <person name="Cheng J."/>
            <person name="Dai P."/>
            <person name="Han X."/>
            <person name="Huang E."/>
            <person name="Gao Y."/>
            <person name="Liu J."/>
            <person name="Shao H."/>
            <person name="Ye R."/>
            <person name="Li L."/>
            <person name="Wei W."/>
            <person name="Wang X."/>
            <person name="Wang C."/>
            <person name="Huo Q."/>
            <person name="Li W."/>
            <person name="Guo W."/>
            <person name="Chen H."/>
            <person name="Chen S."/>
            <person name="Zhou L."/>
            <person name="Zhou L."/>
            <person name="Ni X."/>
            <person name="Tian J."/>
            <person name="Zhou Y."/>
            <person name="Sheng Y."/>
            <person name="Liu T."/>
            <person name="Pan Y."/>
            <person name="Xia L."/>
            <person name="Li J."/>
            <person name="Zhao F."/>
            <person name="Cao W."/>
        </authorList>
    </citation>
    <scope>NUCLEOTIDE SEQUENCE</scope>
    <source>
        <strain evidence="1">Rsan-2018</strain>
        <tissue evidence="1">Larvae</tissue>
    </source>
</reference>
<evidence type="ECO:0000313" key="1">
    <source>
        <dbReference type="EMBL" id="KAH7976880.1"/>
    </source>
</evidence>